<evidence type="ECO:0000256" key="3">
    <source>
        <dbReference type="ARBA" id="ARBA00022692"/>
    </source>
</evidence>
<feature type="transmembrane region" description="Helical" evidence="6">
    <location>
        <begin position="720"/>
        <end position="744"/>
    </location>
</feature>
<dbReference type="OrthoDB" id="9775544at2"/>
<gene>
    <name evidence="8" type="ORF">ATO3_11225</name>
</gene>
<reference evidence="8 9" key="1">
    <citation type="submission" date="2013-04" db="EMBL/GenBank/DDBJ databases">
        <title>Oceanicola sp. 22II1-22F33 Genome Sequencing.</title>
        <authorList>
            <person name="Lai Q."/>
            <person name="Li G."/>
            <person name="Shao Z."/>
        </authorList>
    </citation>
    <scope>NUCLEOTIDE SEQUENCE [LARGE SCALE GENOMIC DNA]</scope>
    <source>
        <strain evidence="8 9">22II1-22F33</strain>
    </source>
</reference>
<protein>
    <submittedName>
        <fullName evidence="8">Drug:proton antiporter</fullName>
    </submittedName>
</protein>
<feature type="transmembrane region" description="Helical" evidence="6">
    <location>
        <begin position="481"/>
        <end position="499"/>
    </location>
</feature>
<comment type="caution">
    <text evidence="8">The sequence shown here is derived from an EMBL/GenBank/DDBJ whole genome shotgun (WGS) entry which is preliminary data.</text>
</comment>
<evidence type="ECO:0000256" key="5">
    <source>
        <dbReference type="ARBA" id="ARBA00023136"/>
    </source>
</evidence>
<feature type="domain" description="ABC3 transporter permease C-terminal" evidence="7">
    <location>
        <begin position="266"/>
        <end position="379"/>
    </location>
</feature>
<evidence type="ECO:0000256" key="2">
    <source>
        <dbReference type="ARBA" id="ARBA00022475"/>
    </source>
</evidence>
<evidence type="ECO:0000256" key="1">
    <source>
        <dbReference type="ARBA" id="ARBA00004651"/>
    </source>
</evidence>
<sequence>MSLALSARFARRELRGGLRAFRIFLACLALGVAAISAVGTVRAAIEGGLEREGAALLGGDAEMEFTYRFATPEERAWMEDTASRVSEIADFRSMAVVDRDGTTERGLTQVKAVDGAYPLLGTPELDPAMPLAQALAGDGTRPGAVMDPILTDRLALSPGDTFRMGEQEFILMAALVREPDNASGGFGLGPRTIVLRADLEGSGLLEPGTLFSSKYRLDLPPDADLAALEDEAEATFATSGLRWTDARNGAPGVSEFVERLGAFLILVGLSGLAVGGVGVSAAVRAYLATKTSTIATLRTLGADRRTIFQTYFLQIGALSLLGIALGLVIGALVPLLLSPLIEAQLPVPARFTIYPGPLSEAALYGALTAFLFTLLPLARAEDIRAATLFRDALSAGRLLPRPRYLAALGAGLALLLGSAAWFSGNLWLTLWTAGGICGALLLLALAALAIRWLARALTPWARGRPALRWALSAISGPREGAASVVLSLGLGLSVLAAVGQIDGNLRNAIAGNLPDVAPSYFLVDIQKDQMQAVADRLETGHEVSRIDSAPMLRGIITRINGRPAREVAGDHWLIQGDRGITYSGPLPERSRLTEGTWWGEDYDGPPLISVADEEAREIGLQIGDTMTINILGRDIEATIASFREVDFSTAGMGFTLAMNPGAVSAAPHSFLATVYAEPEAEAAILRDIGTAFPNVTLIRVRDAIERVADLLSGLAAATSYGALATLLTGFLVLIGAAASGVGARTFEAAVLKTLGAPRRRILASFALRAAILGLAAGVVALASGIAGGWAVSRFILDTDFAVIWPSALIIVTGGIGATLLAGLAYAWAPLAARPARILRAND</sequence>
<dbReference type="AlphaFoldDB" id="A0A225NHH0"/>
<evidence type="ECO:0000259" key="7">
    <source>
        <dbReference type="Pfam" id="PF02687"/>
    </source>
</evidence>
<feature type="transmembrane region" description="Helical" evidence="6">
    <location>
        <begin position="765"/>
        <end position="791"/>
    </location>
</feature>
<name>A0A225NHH0_9RHOB</name>
<feature type="transmembrane region" description="Helical" evidence="6">
    <location>
        <begin position="361"/>
        <end position="380"/>
    </location>
</feature>
<evidence type="ECO:0000256" key="6">
    <source>
        <dbReference type="SAM" id="Phobius"/>
    </source>
</evidence>
<dbReference type="Proteomes" id="UP000215377">
    <property type="component" value="Unassembled WGS sequence"/>
</dbReference>
<dbReference type="GO" id="GO:0005886">
    <property type="term" value="C:plasma membrane"/>
    <property type="evidence" value="ECO:0007669"/>
    <property type="project" value="UniProtKB-SubCell"/>
</dbReference>
<dbReference type="RefSeq" id="WP_088649967.1">
    <property type="nucleotide sequence ID" value="NZ_AQQR01000004.1"/>
</dbReference>
<dbReference type="InterPro" id="IPR003838">
    <property type="entry name" value="ABC3_permease_C"/>
</dbReference>
<comment type="subcellular location">
    <subcellularLocation>
        <location evidence="1">Cell membrane</location>
        <topology evidence="1">Multi-pass membrane protein</topology>
    </subcellularLocation>
</comment>
<organism evidence="8 9">
    <name type="scientific">Marinibacterium profundimaris</name>
    <dbReference type="NCBI Taxonomy" id="1679460"/>
    <lineage>
        <taxon>Bacteria</taxon>
        <taxon>Pseudomonadati</taxon>
        <taxon>Pseudomonadota</taxon>
        <taxon>Alphaproteobacteria</taxon>
        <taxon>Rhodobacterales</taxon>
        <taxon>Paracoccaceae</taxon>
        <taxon>Marinibacterium</taxon>
    </lineage>
</organism>
<keyword evidence="9" id="KW-1185">Reference proteome</keyword>
<feature type="transmembrane region" description="Helical" evidence="6">
    <location>
        <begin position="803"/>
        <end position="828"/>
    </location>
</feature>
<keyword evidence="3 6" id="KW-0812">Transmembrane</keyword>
<accession>A0A225NHH0</accession>
<feature type="transmembrane region" description="Helical" evidence="6">
    <location>
        <begin position="260"/>
        <end position="287"/>
    </location>
</feature>
<feature type="transmembrane region" description="Helical" evidence="6">
    <location>
        <begin position="428"/>
        <end position="454"/>
    </location>
</feature>
<dbReference type="EMBL" id="AQQR01000004">
    <property type="protein sequence ID" value="OWU73266.1"/>
    <property type="molecule type" value="Genomic_DNA"/>
</dbReference>
<keyword evidence="4 6" id="KW-1133">Transmembrane helix</keyword>
<keyword evidence="5 6" id="KW-0472">Membrane</keyword>
<evidence type="ECO:0000313" key="8">
    <source>
        <dbReference type="EMBL" id="OWU73266.1"/>
    </source>
</evidence>
<feature type="transmembrane region" description="Helical" evidence="6">
    <location>
        <begin position="308"/>
        <end position="341"/>
    </location>
</feature>
<feature type="transmembrane region" description="Helical" evidence="6">
    <location>
        <begin position="404"/>
        <end position="422"/>
    </location>
</feature>
<evidence type="ECO:0000256" key="4">
    <source>
        <dbReference type="ARBA" id="ARBA00022989"/>
    </source>
</evidence>
<proteinExistence type="predicted"/>
<dbReference type="Pfam" id="PF02687">
    <property type="entry name" value="FtsX"/>
    <property type="match status" value="2"/>
</dbReference>
<keyword evidence="2" id="KW-1003">Cell membrane</keyword>
<evidence type="ECO:0000313" key="9">
    <source>
        <dbReference type="Proteomes" id="UP000215377"/>
    </source>
</evidence>
<feature type="domain" description="ABC3 transporter permease C-terminal" evidence="7">
    <location>
        <begin position="723"/>
        <end position="828"/>
    </location>
</feature>
<dbReference type="InterPro" id="IPR038766">
    <property type="entry name" value="Membrane_comp_ABC_pdt"/>
</dbReference>
<dbReference type="PANTHER" id="PTHR30287">
    <property type="entry name" value="MEMBRANE COMPONENT OF PREDICTED ABC SUPERFAMILY METABOLITE UPTAKE TRANSPORTER"/>
    <property type="match status" value="1"/>
</dbReference>
<dbReference type="PANTHER" id="PTHR30287:SF1">
    <property type="entry name" value="INNER MEMBRANE PROTEIN"/>
    <property type="match status" value="1"/>
</dbReference>